<accession>A0A1G6J019</accession>
<sequence>MRAMIMDALAEPLEVRDVAAPSAPAGGVVVEVFATGLCKSDWHAWVGHDDVALPHVPGHELAGVIVEVGAGVRRWQVGDRVTVPFVMGCGACEWCLSGDAQVCPDQQQPGFTQWGSFAERVVLRAADTNVVRIPDGVSFEAAAALGCRFATAYRALTGRAHVQAGEWITVAGAGGVGLSAVMIGAALGARVIAVDRTPAALEAARRLGAEHTLIADGADIPAAVHEITGGGSHVSVDAVGSAQTARDAVLSLRRRGRHVQIGLLPTADGMSAMPMARVIAWELDLLGSHGMAAADYPEMLSLIESGALRPQELIERVVGLGEAAHLLPTMDTASPAGMTMIDPRRA</sequence>
<dbReference type="GO" id="GO:0008270">
    <property type="term" value="F:zinc ion binding"/>
    <property type="evidence" value="ECO:0007669"/>
    <property type="project" value="InterPro"/>
</dbReference>
<dbReference type="SUPFAM" id="SSF51735">
    <property type="entry name" value="NAD(P)-binding Rossmann-fold domains"/>
    <property type="match status" value="1"/>
</dbReference>
<dbReference type="Proteomes" id="UP000183203">
    <property type="component" value="Unassembled WGS sequence"/>
</dbReference>
<dbReference type="InterPro" id="IPR011032">
    <property type="entry name" value="GroES-like_sf"/>
</dbReference>
<feature type="domain" description="Enoyl reductase (ER)" evidence="6">
    <location>
        <begin position="8"/>
        <end position="341"/>
    </location>
</feature>
<dbReference type="Gene3D" id="3.90.180.10">
    <property type="entry name" value="Medium-chain alcohol dehydrogenases, catalytic domain"/>
    <property type="match status" value="1"/>
</dbReference>
<dbReference type="InterPro" id="IPR002328">
    <property type="entry name" value="ADH_Zn_CS"/>
</dbReference>
<dbReference type="InterPro" id="IPR020843">
    <property type="entry name" value="ER"/>
</dbReference>
<keyword evidence="4" id="KW-0560">Oxidoreductase</keyword>
<proteinExistence type="inferred from homology"/>
<dbReference type="STRING" id="993073.AS029_07055"/>
<gene>
    <name evidence="7" type="ORF">SAMN05216418_1666</name>
</gene>
<name>A0A1G6J019_9MICO</name>
<dbReference type="CDD" id="cd08260">
    <property type="entry name" value="Zn_ADH6"/>
    <property type="match status" value="1"/>
</dbReference>
<evidence type="ECO:0000313" key="8">
    <source>
        <dbReference type="Proteomes" id="UP000183203"/>
    </source>
</evidence>
<dbReference type="OrthoDB" id="5295340at2"/>
<dbReference type="PROSITE" id="PS00059">
    <property type="entry name" value="ADH_ZINC"/>
    <property type="match status" value="1"/>
</dbReference>
<dbReference type="PANTHER" id="PTHR43401:SF5">
    <property type="entry name" value="ALCOHOL DEHYDROGENASE-RELATED"/>
    <property type="match status" value="1"/>
</dbReference>
<dbReference type="AlphaFoldDB" id="A0A1G6J019"/>
<dbReference type="InterPro" id="IPR050129">
    <property type="entry name" value="Zn_alcohol_dh"/>
</dbReference>
<organism evidence="7 8">
    <name type="scientific">Microbacterium enclense</name>
    <dbReference type="NCBI Taxonomy" id="993073"/>
    <lineage>
        <taxon>Bacteria</taxon>
        <taxon>Bacillati</taxon>
        <taxon>Actinomycetota</taxon>
        <taxon>Actinomycetes</taxon>
        <taxon>Micrococcales</taxon>
        <taxon>Microbacteriaceae</taxon>
        <taxon>Microbacterium</taxon>
    </lineage>
</organism>
<dbReference type="SUPFAM" id="SSF50129">
    <property type="entry name" value="GroES-like"/>
    <property type="match status" value="1"/>
</dbReference>
<evidence type="ECO:0000256" key="3">
    <source>
        <dbReference type="ARBA" id="ARBA00022833"/>
    </source>
</evidence>
<keyword evidence="2 5" id="KW-0479">Metal-binding</keyword>
<dbReference type="InterPro" id="IPR013149">
    <property type="entry name" value="ADH-like_C"/>
</dbReference>
<dbReference type="InterPro" id="IPR036291">
    <property type="entry name" value="NAD(P)-bd_dom_sf"/>
</dbReference>
<evidence type="ECO:0000256" key="4">
    <source>
        <dbReference type="ARBA" id="ARBA00023002"/>
    </source>
</evidence>
<keyword evidence="3 5" id="KW-0862">Zinc</keyword>
<dbReference type="Pfam" id="PF00107">
    <property type="entry name" value="ADH_zinc_N"/>
    <property type="match status" value="1"/>
</dbReference>
<evidence type="ECO:0000313" key="7">
    <source>
        <dbReference type="EMBL" id="SDC11903.1"/>
    </source>
</evidence>
<dbReference type="InterPro" id="IPR013154">
    <property type="entry name" value="ADH-like_N"/>
</dbReference>
<dbReference type="Pfam" id="PF08240">
    <property type="entry name" value="ADH_N"/>
    <property type="match status" value="1"/>
</dbReference>
<comment type="cofactor">
    <cofactor evidence="1 5">
        <name>Zn(2+)</name>
        <dbReference type="ChEBI" id="CHEBI:29105"/>
    </cofactor>
</comment>
<evidence type="ECO:0000256" key="2">
    <source>
        <dbReference type="ARBA" id="ARBA00022723"/>
    </source>
</evidence>
<dbReference type="SMART" id="SM00829">
    <property type="entry name" value="PKS_ER"/>
    <property type="match status" value="1"/>
</dbReference>
<comment type="similarity">
    <text evidence="5">Belongs to the zinc-containing alcohol dehydrogenase family.</text>
</comment>
<protein>
    <submittedName>
        <fullName evidence="7">Alcohol dehydrogenase</fullName>
    </submittedName>
</protein>
<evidence type="ECO:0000256" key="5">
    <source>
        <dbReference type="RuleBase" id="RU361277"/>
    </source>
</evidence>
<dbReference type="EMBL" id="FMYG01000003">
    <property type="protein sequence ID" value="SDC11903.1"/>
    <property type="molecule type" value="Genomic_DNA"/>
</dbReference>
<dbReference type="RefSeq" id="WP_058231876.1">
    <property type="nucleotide sequence ID" value="NZ_FMYG01000003.1"/>
</dbReference>
<evidence type="ECO:0000256" key="1">
    <source>
        <dbReference type="ARBA" id="ARBA00001947"/>
    </source>
</evidence>
<reference evidence="7 8" key="1">
    <citation type="submission" date="2016-09" db="EMBL/GenBank/DDBJ databases">
        <authorList>
            <person name="Capua I."/>
            <person name="De Benedictis P."/>
            <person name="Joannis T."/>
            <person name="Lombin L.H."/>
            <person name="Cattoli G."/>
        </authorList>
    </citation>
    <scope>NUCLEOTIDE SEQUENCE [LARGE SCALE GENOMIC DNA]</scope>
    <source>
        <strain evidence="7 8">NIO-1002</strain>
    </source>
</reference>
<dbReference type="PANTHER" id="PTHR43401">
    <property type="entry name" value="L-THREONINE 3-DEHYDROGENASE"/>
    <property type="match status" value="1"/>
</dbReference>
<evidence type="ECO:0000259" key="6">
    <source>
        <dbReference type="SMART" id="SM00829"/>
    </source>
</evidence>
<dbReference type="GO" id="GO:0016491">
    <property type="term" value="F:oxidoreductase activity"/>
    <property type="evidence" value="ECO:0007669"/>
    <property type="project" value="UniProtKB-KW"/>
</dbReference>